<proteinExistence type="predicted"/>
<organism evidence="2 3">
    <name type="scientific">Cristinia sonorae</name>
    <dbReference type="NCBI Taxonomy" id="1940300"/>
    <lineage>
        <taxon>Eukaryota</taxon>
        <taxon>Fungi</taxon>
        <taxon>Dikarya</taxon>
        <taxon>Basidiomycota</taxon>
        <taxon>Agaricomycotina</taxon>
        <taxon>Agaricomycetes</taxon>
        <taxon>Agaricomycetidae</taxon>
        <taxon>Agaricales</taxon>
        <taxon>Pleurotineae</taxon>
        <taxon>Stephanosporaceae</taxon>
        <taxon>Cristinia</taxon>
    </lineage>
</organism>
<evidence type="ECO:0000256" key="1">
    <source>
        <dbReference type="SAM" id="MobiDB-lite"/>
    </source>
</evidence>
<gene>
    <name evidence="2" type="ORF">BXZ70DRAFT_936069</name>
</gene>
<keyword evidence="3" id="KW-1185">Reference proteome</keyword>
<evidence type="ECO:0000313" key="3">
    <source>
        <dbReference type="Proteomes" id="UP000813824"/>
    </source>
</evidence>
<dbReference type="OrthoDB" id="2680369at2759"/>
<sequence length="330" mass="36965">MLEVLGLVLSFIGLVTIVPQVVGFLFTHLPEHKLKQLDDTLKETTSLLDSAIRDGFIKDPDFEPNARRHLQTFRNQTENLRTDVLCAPGFIKQCIASMKGLSRRIGEACENVKDVRTRIVTVSDKARKKALEETRVQQSLSNGHEPEPDAQHELNTSQLKSTNVHSKWGQGIQMPTPAYSNRAASTLYTPLRHNSALSVAYIRDEDQHQTMMSLSSVVHQPLYARQSLHQPTLSTSTLPAYPDSPAALSLECSKRSYQELSKRYTQQFDRLSPSAPNDLPSTQLNCDHMHVSQDQKSVEYLTSAMDHLTELVATLLARIPEPDLEKGPSI</sequence>
<dbReference type="AlphaFoldDB" id="A0A8K0XQM8"/>
<evidence type="ECO:0000313" key="2">
    <source>
        <dbReference type="EMBL" id="KAH8100829.1"/>
    </source>
</evidence>
<reference evidence="2" key="1">
    <citation type="journal article" date="2021" name="New Phytol.">
        <title>Evolutionary innovations through gain and loss of genes in the ectomycorrhizal Boletales.</title>
        <authorList>
            <person name="Wu G."/>
            <person name="Miyauchi S."/>
            <person name="Morin E."/>
            <person name="Kuo A."/>
            <person name="Drula E."/>
            <person name="Varga T."/>
            <person name="Kohler A."/>
            <person name="Feng B."/>
            <person name="Cao Y."/>
            <person name="Lipzen A."/>
            <person name="Daum C."/>
            <person name="Hundley H."/>
            <person name="Pangilinan J."/>
            <person name="Johnson J."/>
            <person name="Barry K."/>
            <person name="LaButti K."/>
            <person name="Ng V."/>
            <person name="Ahrendt S."/>
            <person name="Min B."/>
            <person name="Choi I.G."/>
            <person name="Park H."/>
            <person name="Plett J.M."/>
            <person name="Magnuson J."/>
            <person name="Spatafora J.W."/>
            <person name="Nagy L.G."/>
            <person name="Henrissat B."/>
            <person name="Grigoriev I.V."/>
            <person name="Yang Z.L."/>
            <person name="Xu J."/>
            <person name="Martin F.M."/>
        </authorList>
    </citation>
    <scope>NUCLEOTIDE SEQUENCE</scope>
    <source>
        <strain evidence="2">KKN 215</strain>
    </source>
</reference>
<protein>
    <submittedName>
        <fullName evidence="2">Uncharacterized protein</fullName>
    </submittedName>
</protein>
<dbReference type="EMBL" id="JAEVFJ010000014">
    <property type="protein sequence ID" value="KAH8100829.1"/>
    <property type="molecule type" value="Genomic_DNA"/>
</dbReference>
<accession>A0A8K0XQM8</accession>
<feature type="region of interest" description="Disordered" evidence="1">
    <location>
        <begin position="132"/>
        <end position="152"/>
    </location>
</feature>
<comment type="caution">
    <text evidence="2">The sequence shown here is derived from an EMBL/GenBank/DDBJ whole genome shotgun (WGS) entry which is preliminary data.</text>
</comment>
<dbReference type="Proteomes" id="UP000813824">
    <property type="component" value="Unassembled WGS sequence"/>
</dbReference>
<name>A0A8K0XQM8_9AGAR</name>